<sequence>MMSANTTAPNGPANMRTSSSSSSSTNGSSGSQFNPAPPAAPFTKSERPASEIFFANAPHALPEAESVDKWFESLTQFEDMLEDMAKVSLDPVFKDELNAIDQWFSVLSEPERTAALYSLMQHCSDLQVRFFITILQQMLKLDPNYQPPAVVDDGGADQKERHSIAVQGTYNKLAAGQGGVRMSYDGPIGSYPGGPHAQQAVVGQKGAGWAVGGGNASSDNILLGSSGDVHAAAAAKWGLSGAAGGSALNSPMPVDMARRSGLGSTGERPKSSNEADANPDWRTNRQSTGSNLGVDMQLGVAGSRRQSNNVFGQQGTPRGSMIDMEPKDFRWSSLTDSLEPYGNLGPDPNASALAQMLDSKVDLGTSRGSIATRRSISNRLSIAVKSPRDTMQLGASIGSALASAQQFAQPNAAIRTPSSGYGAMHYQARAPPHQAPHTPYSAARIGANNAGSAANSPSRGTFARHGNPPQSPAGPKPQDVVDFELIKDIPAWLRSLRLHKYTECFGGLEWTDIVQMNDEQLQARGVSALGARRKMLKVFELVQAELGSKKDGE</sequence>
<dbReference type="OrthoDB" id="2155283at2759"/>
<reference evidence="11 12" key="1">
    <citation type="submission" date="2016-07" db="EMBL/GenBank/DDBJ databases">
        <title>Pervasive Adenine N6-methylation of Active Genes in Fungi.</title>
        <authorList>
            <consortium name="DOE Joint Genome Institute"/>
            <person name="Mondo S.J."/>
            <person name="Dannebaum R.O."/>
            <person name="Kuo R.C."/>
            <person name="Labutti K."/>
            <person name="Haridas S."/>
            <person name="Kuo A."/>
            <person name="Salamov A."/>
            <person name="Ahrendt S.R."/>
            <person name="Lipzen A."/>
            <person name="Sullivan W."/>
            <person name="Andreopoulos W.B."/>
            <person name="Clum A."/>
            <person name="Lindquist E."/>
            <person name="Daum C."/>
            <person name="Ramamoorthy G.K."/>
            <person name="Gryganskyi A."/>
            <person name="Culley D."/>
            <person name="Magnuson J.K."/>
            <person name="James T.Y."/>
            <person name="O'Malley M.A."/>
            <person name="Stajich J.E."/>
            <person name="Spatafora J.W."/>
            <person name="Visel A."/>
            <person name="Grigoriev I.V."/>
        </authorList>
    </citation>
    <scope>NUCLEOTIDE SEQUENCE [LARGE SCALE GENOMIC DNA]</scope>
    <source>
        <strain evidence="11 12">ATCC 12442</strain>
    </source>
</reference>
<dbReference type="GO" id="GO:0005829">
    <property type="term" value="C:cytosol"/>
    <property type="evidence" value="ECO:0007669"/>
    <property type="project" value="UniProtKB-SubCell"/>
</dbReference>
<dbReference type="GO" id="GO:0000289">
    <property type="term" value="P:nuclear-transcribed mRNA poly(A) tail shortening"/>
    <property type="evidence" value="ECO:0007669"/>
    <property type="project" value="TreeGrafter"/>
</dbReference>
<evidence type="ECO:0000313" key="11">
    <source>
        <dbReference type="EMBL" id="ORX72334.1"/>
    </source>
</evidence>
<dbReference type="PROSITE" id="PS50105">
    <property type="entry name" value="SAM_DOMAIN"/>
    <property type="match status" value="1"/>
</dbReference>
<dbReference type="InterPro" id="IPR001660">
    <property type="entry name" value="SAM"/>
</dbReference>
<dbReference type="PANTHER" id="PTHR12515:SF5">
    <property type="entry name" value="PROTEIN SMAUG"/>
    <property type="match status" value="1"/>
</dbReference>
<dbReference type="Proteomes" id="UP000193922">
    <property type="component" value="Unassembled WGS sequence"/>
</dbReference>
<evidence type="ECO:0000256" key="8">
    <source>
        <dbReference type="ARBA" id="ARBA00054767"/>
    </source>
</evidence>
<dbReference type="SUPFAM" id="SSF47769">
    <property type="entry name" value="SAM/Pointed domain"/>
    <property type="match status" value="1"/>
</dbReference>
<protein>
    <recommendedName>
        <fullName evidence="7">RNA-binding protein VTS1</fullName>
    </recommendedName>
</protein>
<feature type="compositionally biased region" description="Low complexity" evidence="9">
    <location>
        <begin position="441"/>
        <end position="460"/>
    </location>
</feature>
<feature type="compositionally biased region" description="Polar residues" evidence="9">
    <location>
        <begin position="304"/>
        <end position="317"/>
    </location>
</feature>
<name>A0A1Y1WGS7_9FUNG</name>
<evidence type="ECO:0000256" key="1">
    <source>
        <dbReference type="ARBA" id="ARBA00004201"/>
    </source>
</evidence>
<dbReference type="STRING" id="61395.A0A1Y1WGS7"/>
<dbReference type="GO" id="GO:0000932">
    <property type="term" value="C:P-body"/>
    <property type="evidence" value="ECO:0007669"/>
    <property type="project" value="UniProtKB-SubCell"/>
</dbReference>
<dbReference type="SMART" id="SM00454">
    <property type="entry name" value="SAM"/>
    <property type="match status" value="1"/>
</dbReference>
<evidence type="ECO:0000256" key="2">
    <source>
        <dbReference type="ARBA" id="ARBA00004514"/>
    </source>
</evidence>
<evidence type="ECO:0000259" key="10">
    <source>
        <dbReference type="PROSITE" id="PS50105"/>
    </source>
</evidence>
<feature type="domain" description="SAM" evidence="10">
    <location>
        <begin position="487"/>
        <end position="545"/>
    </location>
</feature>
<evidence type="ECO:0000256" key="5">
    <source>
        <dbReference type="ARBA" id="ARBA00022884"/>
    </source>
</evidence>
<dbReference type="GO" id="GO:0003729">
    <property type="term" value="F:mRNA binding"/>
    <property type="evidence" value="ECO:0007669"/>
    <property type="project" value="InterPro"/>
</dbReference>
<accession>A0A1Y1WGS7</accession>
<dbReference type="RefSeq" id="XP_040745758.1">
    <property type="nucleotide sequence ID" value="XM_040883115.1"/>
</dbReference>
<organism evidence="11 12">
    <name type="scientific">Linderina pennispora</name>
    <dbReference type="NCBI Taxonomy" id="61395"/>
    <lineage>
        <taxon>Eukaryota</taxon>
        <taxon>Fungi</taxon>
        <taxon>Fungi incertae sedis</taxon>
        <taxon>Zoopagomycota</taxon>
        <taxon>Kickxellomycotina</taxon>
        <taxon>Kickxellomycetes</taxon>
        <taxon>Kickxellales</taxon>
        <taxon>Kickxellaceae</taxon>
        <taxon>Linderina</taxon>
    </lineage>
</organism>
<comment type="subunit">
    <text evidence="6">Monomer. Binds to RNA.</text>
</comment>
<comment type="caution">
    <text evidence="11">The sequence shown here is derived from an EMBL/GenBank/DDBJ whole genome shotgun (WGS) entry which is preliminary data.</text>
</comment>
<dbReference type="CDD" id="cd09556">
    <property type="entry name" value="SAM_VTS1_fungal"/>
    <property type="match status" value="1"/>
</dbReference>
<dbReference type="PANTHER" id="PTHR12515">
    <property type="entry name" value="STERILE ALPHA MOTIF DOMAIN CONTAINING PROTEIN 4-RELATED"/>
    <property type="match status" value="1"/>
</dbReference>
<dbReference type="Gene3D" id="1.10.150.50">
    <property type="entry name" value="Transcription Factor, Ets-1"/>
    <property type="match status" value="1"/>
</dbReference>
<comment type="subcellular location">
    <subcellularLocation>
        <location evidence="1">Cytoplasm</location>
        <location evidence="1">P-body</location>
    </subcellularLocation>
    <subcellularLocation>
        <location evidence="2">Cytoplasm</location>
        <location evidence="2">Cytosol</location>
    </subcellularLocation>
</comment>
<comment type="similarity">
    <text evidence="3">Belongs to the VTS1 family.</text>
</comment>
<evidence type="ECO:0000256" key="7">
    <source>
        <dbReference type="ARBA" id="ARBA00024136"/>
    </source>
</evidence>
<feature type="region of interest" description="Disordered" evidence="9">
    <location>
        <begin position="430"/>
        <end position="478"/>
    </location>
</feature>
<dbReference type="EMBL" id="MCFD01000003">
    <property type="protein sequence ID" value="ORX72334.1"/>
    <property type="molecule type" value="Genomic_DNA"/>
</dbReference>
<dbReference type="InterPro" id="IPR013761">
    <property type="entry name" value="SAM/pointed_sf"/>
</dbReference>
<evidence type="ECO:0000256" key="9">
    <source>
        <dbReference type="SAM" id="MobiDB-lite"/>
    </source>
</evidence>
<evidence type="ECO:0000256" key="6">
    <source>
        <dbReference type="ARBA" id="ARBA00024046"/>
    </source>
</evidence>
<evidence type="ECO:0000313" key="12">
    <source>
        <dbReference type="Proteomes" id="UP000193922"/>
    </source>
</evidence>
<dbReference type="InterPro" id="IPR037635">
    <property type="entry name" value="VTS1_SAM"/>
</dbReference>
<dbReference type="InterPro" id="IPR050897">
    <property type="entry name" value="SMAUG/VTS1_RNA-bind"/>
</dbReference>
<keyword evidence="4" id="KW-0963">Cytoplasm</keyword>
<dbReference type="Pfam" id="PF25479">
    <property type="entry name" value="Vts1"/>
    <property type="match status" value="1"/>
</dbReference>
<dbReference type="InterPro" id="IPR057327">
    <property type="entry name" value="Vts1_dom"/>
</dbReference>
<keyword evidence="5" id="KW-0694">RNA-binding</keyword>
<dbReference type="AlphaFoldDB" id="A0A1Y1WGS7"/>
<comment type="function">
    <text evidence="8">RNA-binding protein involved in post-transcriptional regulation through transcript degradation.</text>
</comment>
<dbReference type="Pfam" id="PF07647">
    <property type="entry name" value="SAM_2"/>
    <property type="match status" value="1"/>
</dbReference>
<evidence type="ECO:0000256" key="4">
    <source>
        <dbReference type="ARBA" id="ARBA00022490"/>
    </source>
</evidence>
<proteinExistence type="inferred from homology"/>
<keyword evidence="12" id="KW-1185">Reference proteome</keyword>
<evidence type="ECO:0000256" key="3">
    <source>
        <dbReference type="ARBA" id="ARBA00007325"/>
    </source>
</evidence>
<dbReference type="GeneID" id="63799763"/>
<feature type="region of interest" description="Disordered" evidence="9">
    <location>
        <begin position="245"/>
        <end position="324"/>
    </location>
</feature>
<feature type="region of interest" description="Disordered" evidence="9">
    <location>
        <begin position="1"/>
        <end position="44"/>
    </location>
</feature>
<feature type="compositionally biased region" description="Low complexity" evidence="9">
    <location>
        <begin position="17"/>
        <end position="31"/>
    </location>
</feature>
<gene>
    <name evidence="11" type="ORF">DL89DRAFT_112110</name>
</gene>